<gene>
    <name evidence="2" type="ORF">F2Q69_00046576</name>
</gene>
<dbReference type="AlphaFoldDB" id="A0A8S9Q334"/>
<accession>A0A8S9Q334</accession>
<dbReference type="Proteomes" id="UP000712600">
    <property type="component" value="Unassembled WGS sequence"/>
</dbReference>
<feature type="region of interest" description="Disordered" evidence="1">
    <location>
        <begin position="40"/>
        <end position="91"/>
    </location>
</feature>
<proteinExistence type="predicted"/>
<feature type="compositionally biased region" description="Pro residues" evidence="1">
    <location>
        <begin position="1"/>
        <end position="10"/>
    </location>
</feature>
<evidence type="ECO:0000313" key="3">
    <source>
        <dbReference type="Proteomes" id="UP000712600"/>
    </source>
</evidence>
<name>A0A8S9Q334_BRACR</name>
<dbReference type="EMBL" id="QGKX02001347">
    <property type="protein sequence ID" value="KAF3526260.1"/>
    <property type="molecule type" value="Genomic_DNA"/>
</dbReference>
<evidence type="ECO:0000256" key="1">
    <source>
        <dbReference type="SAM" id="MobiDB-lite"/>
    </source>
</evidence>
<feature type="region of interest" description="Disordered" evidence="1">
    <location>
        <begin position="1"/>
        <end position="23"/>
    </location>
</feature>
<comment type="caution">
    <text evidence="2">The sequence shown here is derived from an EMBL/GenBank/DDBJ whole genome shotgun (WGS) entry which is preliminary data.</text>
</comment>
<reference evidence="2" key="1">
    <citation type="submission" date="2019-12" db="EMBL/GenBank/DDBJ databases">
        <title>Genome sequencing and annotation of Brassica cretica.</title>
        <authorList>
            <person name="Studholme D.J."/>
            <person name="Sarris P."/>
        </authorList>
    </citation>
    <scope>NUCLEOTIDE SEQUENCE</scope>
    <source>
        <strain evidence="2">PFS-109/04</strain>
        <tissue evidence="2">Leaf</tissue>
    </source>
</reference>
<organism evidence="2 3">
    <name type="scientific">Brassica cretica</name>
    <name type="common">Mustard</name>
    <dbReference type="NCBI Taxonomy" id="69181"/>
    <lineage>
        <taxon>Eukaryota</taxon>
        <taxon>Viridiplantae</taxon>
        <taxon>Streptophyta</taxon>
        <taxon>Embryophyta</taxon>
        <taxon>Tracheophyta</taxon>
        <taxon>Spermatophyta</taxon>
        <taxon>Magnoliopsida</taxon>
        <taxon>eudicotyledons</taxon>
        <taxon>Gunneridae</taxon>
        <taxon>Pentapetalae</taxon>
        <taxon>rosids</taxon>
        <taxon>malvids</taxon>
        <taxon>Brassicales</taxon>
        <taxon>Brassicaceae</taxon>
        <taxon>Brassiceae</taxon>
        <taxon>Brassica</taxon>
    </lineage>
</organism>
<protein>
    <submittedName>
        <fullName evidence="2">Uncharacterized protein</fullName>
    </submittedName>
</protein>
<sequence length="113" mass="12172">MDPQKAPIPPLSEQAPNGPVPPIIHTKTSLEVITLQLKLGTEKDTVRGEPSGTTGGTLSKFPRSVSATSRSSQPELQADSSDVDSSDSELEEGMVAGNIHLQEQRLKFNFKFI</sequence>
<feature type="compositionally biased region" description="Acidic residues" evidence="1">
    <location>
        <begin position="81"/>
        <end position="91"/>
    </location>
</feature>
<evidence type="ECO:0000313" key="2">
    <source>
        <dbReference type="EMBL" id="KAF3526260.1"/>
    </source>
</evidence>
<feature type="compositionally biased region" description="Polar residues" evidence="1">
    <location>
        <begin position="65"/>
        <end position="75"/>
    </location>
</feature>